<sequence length="273" mass="30031">MTDRVWTIGRLGTHQPLVSTSPSILRSYSIAGASRMLNLGNIVLCTSTSRILTRGVRIEFEACAWRYKVHFHNRSASDNSTGTFSFQPTLCSTVCPKLWREGESTFAHSLSANSGRSAPCRLERVPLASDDVGWSRGDCTVSFLHCCDIFYMSDLPDVRLVTGLERVSPTRSGLVIGSVPSQESRGALVRSVYEDYSAADPSALLMSVGLLSCKLKLLRSGATRKQRQTDQRAYLNDGSRWKSTSREQYLPTVLLSNVGPTVQTVVFKGISLL</sequence>
<dbReference type="AlphaFoldDB" id="A0A5C3MUV4"/>
<dbReference type="Proteomes" id="UP000305948">
    <property type="component" value="Unassembled WGS sequence"/>
</dbReference>
<keyword evidence="2" id="KW-1185">Reference proteome</keyword>
<evidence type="ECO:0000313" key="2">
    <source>
        <dbReference type="Proteomes" id="UP000305948"/>
    </source>
</evidence>
<accession>A0A5C3MUV4</accession>
<reference evidence="1 2" key="1">
    <citation type="journal article" date="2019" name="Nat. Ecol. Evol.">
        <title>Megaphylogeny resolves global patterns of mushroom evolution.</title>
        <authorList>
            <person name="Varga T."/>
            <person name="Krizsan K."/>
            <person name="Foldi C."/>
            <person name="Dima B."/>
            <person name="Sanchez-Garcia M."/>
            <person name="Sanchez-Ramirez S."/>
            <person name="Szollosi G.J."/>
            <person name="Szarkandi J.G."/>
            <person name="Papp V."/>
            <person name="Albert L."/>
            <person name="Andreopoulos W."/>
            <person name="Angelini C."/>
            <person name="Antonin V."/>
            <person name="Barry K.W."/>
            <person name="Bougher N.L."/>
            <person name="Buchanan P."/>
            <person name="Buyck B."/>
            <person name="Bense V."/>
            <person name="Catcheside P."/>
            <person name="Chovatia M."/>
            <person name="Cooper J."/>
            <person name="Damon W."/>
            <person name="Desjardin D."/>
            <person name="Finy P."/>
            <person name="Geml J."/>
            <person name="Haridas S."/>
            <person name="Hughes K."/>
            <person name="Justo A."/>
            <person name="Karasinski D."/>
            <person name="Kautmanova I."/>
            <person name="Kiss B."/>
            <person name="Kocsube S."/>
            <person name="Kotiranta H."/>
            <person name="LaButti K.M."/>
            <person name="Lechner B.E."/>
            <person name="Liimatainen K."/>
            <person name="Lipzen A."/>
            <person name="Lukacs Z."/>
            <person name="Mihaltcheva S."/>
            <person name="Morgado L.N."/>
            <person name="Niskanen T."/>
            <person name="Noordeloos M.E."/>
            <person name="Ohm R.A."/>
            <person name="Ortiz-Santana B."/>
            <person name="Ovrebo C."/>
            <person name="Racz N."/>
            <person name="Riley R."/>
            <person name="Savchenko A."/>
            <person name="Shiryaev A."/>
            <person name="Soop K."/>
            <person name="Spirin V."/>
            <person name="Szebenyi C."/>
            <person name="Tomsovsky M."/>
            <person name="Tulloss R.E."/>
            <person name="Uehling J."/>
            <person name="Grigoriev I.V."/>
            <person name="Vagvolgyi C."/>
            <person name="Papp T."/>
            <person name="Martin F.M."/>
            <person name="Miettinen O."/>
            <person name="Hibbett D.S."/>
            <person name="Nagy L.G."/>
        </authorList>
    </citation>
    <scope>NUCLEOTIDE SEQUENCE [LARGE SCALE GENOMIC DNA]</scope>
    <source>
        <strain evidence="1 2">OMC1185</strain>
    </source>
</reference>
<organism evidence="1 2">
    <name type="scientific">Heliocybe sulcata</name>
    <dbReference type="NCBI Taxonomy" id="5364"/>
    <lineage>
        <taxon>Eukaryota</taxon>
        <taxon>Fungi</taxon>
        <taxon>Dikarya</taxon>
        <taxon>Basidiomycota</taxon>
        <taxon>Agaricomycotina</taxon>
        <taxon>Agaricomycetes</taxon>
        <taxon>Gloeophyllales</taxon>
        <taxon>Gloeophyllaceae</taxon>
        <taxon>Heliocybe</taxon>
    </lineage>
</organism>
<gene>
    <name evidence="1" type="ORF">OE88DRAFT_543209</name>
</gene>
<name>A0A5C3MUV4_9AGAM</name>
<dbReference type="EMBL" id="ML213519">
    <property type="protein sequence ID" value="TFK48572.1"/>
    <property type="molecule type" value="Genomic_DNA"/>
</dbReference>
<protein>
    <submittedName>
        <fullName evidence="1">Uncharacterized protein</fullName>
    </submittedName>
</protein>
<proteinExistence type="predicted"/>
<evidence type="ECO:0000313" key="1">
    <source>
        <dbReference type="EMBL" id="TFK48572.1"/>
    </source>
</evidence>